<sequence>MPNIGLRKSFLILISILAVIGLVQGILVFSKNSIIFDQTQQLKHRGIPILNKTHELKLTVVQVQQWLTDISATRAQNGLNDGFDEAANNANKFKTLIQELTELDNENADVYLNMLPIFDSYYETGKSMAQSYIDNGPAGGNVMMGEFDKVAADMSNSVDNLLKNAINTMNSALIDQEKAEILSRNYFFAGSLAIFLGIALLFFVMNRSLSTLPTAVKKIHEVAKGNLTAQIISGSNDEIGQLLQSVEDLRVHLVDMISQISSSTQQLSHSSNNIIQITQDTDGYTSAQQSETQLVATAMTEMTSTIQEVVRNINVTAEKARNTSNDANTGKQVINQATSQIQELSSQLENAGETIHQLQQDTESITTILDVIRGISEQTNLLALNAAIEAARAGEQGRGFAVVADEVRALASRTQESTEEINHMIEKLLSGSRQAVDVTNICRDQAKNAVDQATTVRSTLESITDSVSEISDMSNQVATATEEQAAVSEEINRNIVSIEEMSGNIVGRISELTSSSDNLTGEAYTLSNIVNHFKV</sequence>
<reference evidence="9 10" key="1">
    <citation type="journal article" date="2018" name="ISME J.">
        <title>Endosymbiont genomes yield clues of tubeworm success.</title>
        <authorList>
            <person name="Li Y."/>
            <person name="Liles M.R."/>
            <person name="Halanych K.M."/>
        </authorList>
    </citation>
    <scope>NUCLEOTIDE SEQUENCE [LARGE SCALE GENOMIC DNA]</scope>
    <source>
        <strain evidence="9">A1464</strain>
    </source>
</reference>
<dbReference type="Proteomes" id="UP000254266">
    <property type="component" value="Unassembled WGS sequence"/>
</dbReference>
<evidence type="ECO:0000256" key="6">
    <source>
        <dbReference type="SAM" id="Phobius"/>
    </source>
</evidence>
<dbReference type="FunFam" id="1.10.287.950:FF:000001">
    <property type="entry name" value="Methyl-accepting chemotaxis sensory transducer"/>
    <property type="match status" value="1"/>
</dbReference>
<dbReference type="PANTHER" id="PTHR32089">
    <property type="entry name" value="METHYL-ACCEPTING CHEMOTAXIS PROTEIN MCPB"/>
    <property type="match status" value="1"/>
</dbReference>
<dbReference type="GO" id="GO:0007165">
    <property type="term" value="P:signal transduction"/>
    <property type="evidence" value="ECO:0007669"/>
    <property type="project" value="UniProtKB-KW"/>
</dbReference>
<accession>A0A370D8S1</accession>
<keyword evidence="6" id="KW-1133">Transmembrane helix</keyword>
<proteinExistence type="inferred from homology"/>
<evidence type="ECO:0000256" key="3">
    <source>
        <dbReference type="ARBA" id="ARBA00029447"/>
    </source>
</evidence>
<dbReference type="GO" id="GO:0016020">
    <property type="term" value="C:membrane"/>
    <property type="evidence" value="ECO:0007669"/>
    <property type="project" value="UniProtKB-SubCell"/>
</dbReference>
<dbReference type="InterPro" id="IPR004090">
    <property type="entry name" value="Chemotax_Me-accpt_rcpt"/>
</dbReference>
<dbReference type="GO" id="GO:0006935">
    <property type="term" value="P:chemotaxis"/>
    <property type="evidence" value="ECO:0007669"/>
    <property type="project" value="InterPro"/>
</dbReference>
<evidence type="ECO:0000256" key="2">
    <source>
        <dbReference type="ARBA" id="ARBA00023224"/>
    </source>
</evidence>
<dbReference type="PROSITE" id="PS50885">
    <property type="entry name" value="HAMP"/>
    <property type="match status" value="1"/>
</dbReference>
<evidence type="ECO:0000259" key="7">
    <source>
        <dbReference type="PROSITE" id="PS50111"/>
    </source>
</evidence>
<feature type="domain" description="Methyl-accepting transducer" evidence="7">
    <location>
        <begin position="263"/>
        <end position="499"/>
    </location>
</feature>
<comment type="similarity">
    <text evidence="3">Belongs to the methyl-accepting chemotaxis (MCP) protein family.</text>
</comment>
<evidence type="ECO:0000313" key="10">
    <source>
        <dbReference type="Proteomes" id="UP000254266"/>
    </source>
</evidence>
<keyword evidence="10" id="KW-1185">Reference proteome</keyword>
<dbReference type="CDD" id="cd06225">
    <property type="entry name" value="HAMP"/>
    <property type="match status" value="1"/>
</dbReference>
<dbReference type="GO" id="GO:0004888">
    <property type="term" value="F:transmembrane signaling receptor activity"/>
    <property type="evidence" value="ECO:0007669"/>
    <property type="project" value="InterPro"/>
</dbReference>
<dbReference type="Pfam" id="PF00015">
    <property type="entry name" value="MCPsignal"/>
    <property type="match status" value="1"/>
</dbReference>
<dbReference type="PANTHER" id="PTHR32089:SF120">
    <property type="entry name" value="METHYL-ACCEPTING CHEMOTAXIS PROTEIN TLPQ"/>
    <property type="match status" value="1"/>
</dbReference>
<evidence type="ECO:0000256" key="1">
    <source>
        <dbReference type="ARBA" id="ARBA00004370"/>
    </source>
</evidence>
<organism evidence="9 10">
    <name type="scientific">endosymbiont of Galathealinum brachiosum</name>
    <dbReference type="NCBI Taxonomy" id="2200906"/>
    <lineage>
        <taxon>Bacteria</taxon>
        <taxon>Pseudomonadati</taxon>
        <taxon>Pseudomonadota</taxon>
        <taxon>Gammaproteobacteria</taxon>
        <taxon>sulfur-oxidizing symbionts</taxon>
    </lineage>
</organism>
<keyword evidence="2 4" id="KW-0807">Transducer</keyword>
<dbReference type="InterPro" id="IPR004089">
    <property type="entry name" value="MCPsignal_dom"/>
</dbReference>
<dbReference type="CDD" id="cd11386">
    <property type="entry name" value="MCP_signal"/>
    <property type="match status" value="1"/>
</dbReference>
<dbReference type="PRINTS" id="PR00260">
    <property type="entry name" value="CHEMTRNSDUCR"/>
</dbReference>
<dbReference type="InterPro" id="IPR003660">
    <property type="entry name" value="HAMP_dom"/>
</dbReference>
<dbReference type="PROSITE" id="PS50111">
    <property type="entry name" value="CHEMOTAXIS_TRANSDUC_2"/>
    <property type="match status" value="1"/>
</dbReference>
<dbReference type="EMBL" id="QFXC01000013">
    <property type="protein sequence ID" value="RDH81279.1"/>
    <property type="molecule type" value="Genomic_DNA"/>
</dbReference>
<evidence type="ECO:0000256" key="4">
    <source>
        <dbReference type="PROSITE-ProRule" id="PRU00284"/>
    </source>
</evidence>
<dbReference type="AlphaFoldDB" id="A0A370D8S1"/>
<dbReference type="SUPFAM" id="SSF58104">
    <property type="entry name" value="Methyl-accepting chemotaxis protein (MCP) signaling domain"/>
    <property type="match status" value="1"/>
</dbReference>
<keyword evidence="5" id="KW-0175">Coiled coil</keyword>
<gene>
    <name evidence="9" type="ORF">DIZ80_14330</name>
</gene>
<comment type="caution">
    <text evidence="9">The sequence shown here is derived from an EMBL/GenBank/DDBJ whole genome shotgun (WGS) entry which is preliminary data.</text>
</comment>
<evidence type="ECO:0000259" key="8">
    <source>
        <dbReference type="PROSITE" id="PS50885"/>
    </source>
</evidence>
<keyword evidence="6" id="KW-0812">Transmembrane</keyword>
<evidence type="ECO:0000256" key="5">
    <source>
        <dbReference type="SAM" id="Coils"/>
    </source>
</evidence>
<protein>
    <submittedName>
        <fullName evidence="9">Methyl-accepting chemotaxis protein</fullName>
    </submittedName>
</protein>
<evidence type="ECO:0000313" key="9">
    <source>
        <dbReference type="EMBL" id="RDH81279.1"/>
    </source>
</evidence>
<name>A0A370D8S1_9GAMM</name>
<dbReference type="SMART" id="SM00283">
    <property type="entry name" value="MA"/>
    <property type="match status" value="1"/>
</dbReference>
<feature type="domain" description="HAMP" evidence="8">
    <location>
        <begin position="206"/>
        <end position="258"/>
    </location>
</feature>
<comment type="subcellular location">
    <subcellularLocation>
        <location evidence="1">Membrane</location>
    </subcellularLocation>
</comment>
<feature type="transmembrane region" description="Helical" evidence="6">
    <location>
        <begin position="186"/>
        <end position="204"/>
    </location>
</feature>
<feature type="coiled-coil region" evidence="5">
    <location>
        <begin position="334"/>
        <end position="361"/>
    </location>
</feature>
<dbReference type="Gene3D" id="1.10.287.950">
    <property type="entry name" value="Methyl-accepting chemotaxis protein"/>
    <property type="match status" value="1"/>
</dbReference>
<keyword evidence="6" id="KW-0472">Membrane</keyword>